<dbReference type="PROSITE" id="PS51257">
    <property type="entry name" value="PROKAR_LIPOPROTEIN"/>
    <property type="match status" value="1"/>
</dbReference>
<comment type="caution">
    <text evidence="1">The sequence shown here is derived from an EMBL/GenBank/DDBJ whole genome shotgun (WGS) entry which is preliminary data.</text>
</comment>
<dbReference type="Pfam" id="PF16125">
    <property type="entry name" value="DUF4837"/>
    <property type="match status" value="1"/>
</dbReference>
<reference evidence="1 2" key="1">
    <citation type="submission" date="2019-02" db="EMBL/GenBank/DDBJ databases">
        <title>Genomic Encyclopedia of Type Strains, Phase IV (KMG-IV): sequencing the most valuable type-strain genomes for metagenomic binning, comparative biology and taxonomic classification.</title>
        <authorList>
            <person name="Goeker M."/>
        </authorList>
    </citation>
    <scope>NUCLEOTIDE SEQUENCE [LARGE SCALE GENOMIC DNA]</scope>
    <source>
        <strain evidence="1 2">DSM 28825</strain>
    </source>
</reference>
<evidence type="ECO:0000313" key="2">
    <source>
        <dbReference type="Proteomes" id="UP000293562"/>
    </source>
</evidence>
<dbReference type="OrthoDB" id="1115230at2"/>
<organism evidence="1 2">
    <name type="scientific">Ancylomarina subtilis</name>
    <dbReference type="NCBI Taxonomy" id="1639035"/>
    <lineage>
        <taxon>Bacteria</taxon>
        <taxon>Pseudomonadati</taxon>
        <taxon>Bacteroidota</taxon>
        <taxon>Bacteroidia</taxon>
        <taxon>Marinilabiliales</taxon>
        <taxon>Marinifilaceae</taxon>
        <taxon>Ancylomarina</taxon>
    </lineage>
</organism>
<protein>
    <submittedName>
        <fullName evidence="1">Uncharacterized protein DUF4837</fullName>
    </submittedName>
</protein>
<dbReference type="RefSeq" id="WP_130308284.1">
    <property type="nucleotide sequence ID" value="NZ_SHKN01000003.1"/>
</dbReference>
<dbReference type="InterPro" id="IPR032286">
    <property type="entry name" value="DUF4837"/>
</dbReference>
<name>A0A4Q7VA52_9BACT</name>
<evidence type="ECO:0000313" key="1">
    <source>
        <dbReference type="EMBL" id="RZT92440.1"/>
    </source>
</evidence>
<accession>A0A4Q7VA52</accession>
<keyword evidence="2" id="KW-1185">Reference proteome</keyword>
<dbReference type="Proteomes" id="UP000293562">
    <property type="component" value="Unassembled WGS sequence"/>
</dbReference>
<dbReference type="EMBL" id="SHKN01000003">
    <property type="protein sequence ID" value="RZT92440.1"/>
    <property type="molecule type" value="Genomic_DNA"/>
</dbReference>
<proteinExistence type="predicted"/>
<dbReference type="AlphaFoldDB" id="A0A4Q7VA52"/>
<gene>
    <name evidence="1" type="ORF">EV201_2916</name>
</gene>
<sequence>MKSIIKFGVVCLILVTSISSCKKTTKGLMPTVTGQSGEIVILSSMALWEGVVGDSIKTIFNDIQVGMPQDEAVMDLFHLNHEAFTSMFKTHRSILEVKVASSVKKPRLVVKDNMYARTQAYMRIEAATTKDILEVLDKNRTKILAYFIRGERNRKIGIISKAPVQEIFDYLKKEKQFTLAFPSGYKVRKTEPDFYWVSKETPETSQGMFVYTYDYLTEEAFDKDAILMLRNQKLKELVPGPSKGSYMTTENNFPISFNHFEFQGNYAVEMRGLWKVQNDFMGGPFVNISFLDSVNNRVICMDAYVYRPNKDKRELLRELEAIMYTYTPVNKVSKKNKK</sequence>